<evidence type="ECO:0000313" key="2">
    <source>
        <dbReference type="EMBL" id="MST99381.1"/>
    </source>
</evidence>
<comment type="caution">
    <text evidence="2">The sequence shown here is derived from an EMBL/GenBank/DDBJ whole genome shotgun (WGS) entry which is preliminary data.</text>
</comment>
<dbReference type="AlphaFoldDB" id="A0A844GA26"/>
<accession>A0A844GA26</accession>
<organism evidence="2 3">
    <name type="scientific">Victivallis lenta</name>
    <dbReference type="NCBI Taxonomy" id="2606640"/>
    <lineage>
        <taxon>Bacteria</taxon>
        <taxon>Pseudomonadati</taxon>
        <taxon>Lentisphaerota</taxon>
        <taxon>Lentisphaeria</taxon>
        <taxon>Victivallales</taxon>
        <taxon>Victivallaceae</taxon>
        <taxon>Victivallis</taxon>
    </lineage>
</organism>
<reference evidence="2 3" key="1">
    <citation type="submission" date="2019-08" db="EMBL/GenBank/DDBJ databases">
        <title>In-depth cultivation of the pig gut microbiome towards novel bacterial diversity and tailored functional studies.</title>
        <authorList>
            <person name="Wylensek D."/>
            <person name="Hitch T.C.A."/>
            <person name="Clavel T."/>
        </authorList>
    </citation>
    <scope>NUCLEOTIDE SEQUENCE [LARGE SCALE GENOMIC DNA]</scope>
    <source>
        <strain evidence="2 3">BBE-744-WT-12</strain>
    </source>
</reference>
<dbReference type="Proteomes" id="UP000435649">
    <property type="component" value="Unassembled WGS sequence"/>
</dbReference>
<dbReference type="InterPro" id="IPR024432">
    <property type="entry name" value="Put_RecE_PDDEXK-like_dom"/>
</dbReference>
<feature type="domain" description="Putative exodeoxyribonuclease 8 PDDEXK-like" evidence="1">
    <location>
        <begin position="27"/>
        <end position="259"/>
    </location>
</feature>
<keyword evidence="3" id="KW-1185">Reference proteome</keyword>
<name>A0A844GA26_9BACT</name>
<evidence type="ECO:0000313" key="3">
    <source>
        <dbReference type="Proteomes" id="UP000435649"/>
    </source>
</evidence>
<dbReference type="EMBL" id="VUNS01000035">
    <property type="protein sequence ID" value="MST99381.1"/>
    <property type="molecule type" value="Genomic_DNA"/>
</dbReference>
<protein>
    <recommendedName>
        <fullName evidence="1">Putative exodeoxyribonuclease 8 PDDEXK-like domain-containing protein</fullName>
    </recommendedName>
</protein>
<dbReference type="InterPro" id="IPR011604">
    <property type="entry name" value="PDDEXK-like_dom_sf"/>
</dbReference>
<gene>
    <name evidence="2" type="ORF">FYJ85_20345</name>
</gene>
<dbReference type="Pfam" id="PF12684">
    <property type="entry name" value="DUF3799"/>
    <property type="match status" value="1"/>
</dbReference>
<proteinExistence type="predicted"/>
<evidence type="ECO:0000259" key="1">
    <source>
        <dbReference type="Pfam" id="PF12684"/>
    </source>
</evidence>
<dbReference type="RefSeq" id="WP_154420577.1">
    <property type="nucleotide sequence ID" value="NZ_VUNS01000035.1"/>
</dbReference>
<dbReference type="Gene3D" id="3.90.320.10">
    <property type="match status" value="1"/>
</dbReference>
<sequence length="268" mass="30479">MNNTNFIIHEPADEYHARSRSGEFMSSHLLADFRESPALYRRKVSGEITESESSAFVMGRAAHCLILEGRNAFDREYVVTDGPINPRTGESYGRNTKAFAEWAATQEREIISGKDFSFLLKLQRGVWLHPLASELLADGIAEGVVRAEYCSVPCQIRMDWFSMKSGLVDLKTCDSLRWFESDCRRYGYIQQLAFYRAILRIVTGKNFPVHIIAVEKNEPFSAGVWKLTDELLDLAELSNKSALERFRACCISGVWPTGYEDLRIIDTL</sequence>